<name>A0A6S7I315_PARCT</name>
<dbReference type="InterPro" id="IPR036397">
    <property type="entry name" value="RNaseH_sf"/>
</dbReference>
<evidence type="ECO:0000313" key="8">
    <source>
        <dbReference type="EMBL" id="CAB4011377.1"/>
    </source>
</evidence>
<evidence type="ECO:0000313" key="9">
    <source>
        <dbReference type="Proteomes" id="UP001152795"/>
    </source>
</evidence>
<dbReference type="GO" id="GO:0003676">
    <property type="term" value="F:nucleic acid binding"/>
    <property type="evidence" value="ECO:0007669"/>
    <property type="project" value="InterPro"/>
</dbReference>
<proteinExistence type="predicted"/>
<dbReference type="Pfam" id="PF17921">
    <property type="entry name" value="Integrase_H2C2"/>
    <property type="match status" value="1"/>
</dbReference>
<feature type="compositionally biased region" description="Polar residues" evidence="7">
    <location>
        <begin position="711"/>
        <end position="725"/>
    </location>
</feature>
<evidence type="ECO:0000256" key="7">
    <source>
        <dbReference type="SAM" id="MobiDB-lite"/>
    </source>
</evidence>
<dbReference type="InterPro" id="IPR043502">
    <property type="entry name" value="DNA/RNA_pol_sf"/>
</dbReference>
<evidence type="ECO:0000256" key="6">
    <source>
        <dbReference type="ARBA" id="ARBA00022918"/>
    </source>
</evidence>
<dbReference type="PANTHER" id="PTHR37984:SF8">
    <property type="entry name" value="CCHC-TYPE DOMAIN-CONTAINING PROTEIN"/>
    <property type="match status" value="1"/>
</dbReference>
<dbReference type="AlphaFoldDB" id="A0A6S7I315"/>
<dbReference type="FunFam" id="3.30.420.10:FF:000063">
    <property type="entry name" value="Retrovirus-related Pol polyprotein from transposon 297-like Protein"/>
    <property type="match status" value="1"/>
</dbReference>
<feature type="compositionally biased region" description="Low complexity" evidence="7">
    <location>
        <begin position="726"/>
        <end position="738"/>
    </location>
</feature>
<dbReference type="Pfam" id="PF00665">
    <property type="entry name" value="rve"/>
    <property type="match status" value="1"/>
</dbReference>
<keyword evidence="2" id="KW-0548">Nucleotidyltransferase</keyword>
<keyword evidence="4" id="KW-0255">Endonuclease</keyword>
<evidence type="ECO:0000256" key="1">
    <source>
        <dbReference type="ARBA" id="ARBA00022679"/>
    </source>
</evidence>
<dbReference type="GO" id="GO:0016787">
    <property type="term" value="F:hydrolase activity"/>
    <property type="evidence" value="ECO:0007669"/>
    <property type="project" value="UniProtKB-KW"/>
</dbReference>
<dbReference type="InterPro" id="IPR001584">
    <property type="entry name" value="Integrase_cat-core"/>
</dbReference>
<dbReference type="InterPro" id="IPR041588">
    <property type="entry name" value="Integrase_H2C2"/>
</dbReference>
<dbReference type="GO" id="GO:0003964">
    <property type="term" value="F:RNA-directed DNA polymerase activity"/>
    <property type="evidence" value="ECO:0007669"/>
    <property type="project" value="UniProtKB-KW"/>
</dbReference>
<dbReference type="Proteomes" id="UP001152795">
    <property type="component" value="Unassembled WGS sequence"/>
</dbReference>
<dbReference type="PANTHER" id="PTHR37984">
    <property type="entry name" value="PROTEIN CBG26694"/>
    <property type="match status" value="1"/>
</dbReference>
<dbReference type="FunFam" id="1.10.340.70:FF:000004">
    <property type="entry name" value="Retrovirus-related Pol polyprotein from transposon 297-like Protein"/>
    <property type="match status" value="1"/>
</dbReference>
<dbReference type="Gene3D" id="3.30.70.270">
    <property type="match status" value="2"/>
</dbReference>
<dbReference type="Gene3D" id="3.30.420.10">
    <property type="entry name" value="Ribonuclease H-like superfamily/Ribonuclease H"/>
    <property type="match status" value="1"/>
</dbReference>
<dbReference type="SUPFAM" id="SSF53098">
    <property type="entry name" value="Ribonuclease H-like"/>
    <property type="match status" value="1"/>
</dbReference>
<gene>
    <name evidence="8" type="ORF">PACLA_8A057748</name>
</gene>
<reference evidence="8" key="1">
    <citation type="submission" date="2020-04" db="EMBL/GenBank/DDBJ databases">
        <authorList>
            <person name="Alioto T."/>
            <person name="Alioto T."/>
            <person name="Gomez Garrido J."/>
        </authorList>
    </citation>
    <scope>NUCLEOTIDE SEQUENCE</scope>
    <source>
        <strain evidence="8">A484AB</strain>
    </source>
</reference>
<dbReference type="PROSITE" id="PS50994">
    <property type="entry name" value="INTEGRASE"/>
    <property type="match status" value="1"/>
</dbReference>
<dbReference type="GO" id="GO:0015074">
    <property type="term" value="P:DNA integration"/>
    <property type="evidence" value="ECO:0007669"/>
    <property type="project" value="InterPro"/>
</dbReference>
<evidence type="ECO:0000256" key="5">
    <source>
        <dbReference type="ARBA" id="ARBA00022801"/>
    </source>
</evidence>
<sequence>MPFGISPAPEEFQRYLDLALEGLEGIGESYEEAVQDHDNKLVSLLERCRSKGIKLNSKKLLFSRNQVSFMGHLITSKGLRPDPAKVEAIQKMPIPSNKQAVRRFLGMVNYLQRFSPNLSAVTAPLRELLKEQNVFHWREDVEGKCFSEVKKILSSPPLLKYFDPDQDLELQCDASEKGLGACLMQDGQPIAYASRSLTNTEQQYAQIEKEMLAVVFGTEKFEQYVYGRRVKVETDHKPIESIMKKNLLSAPKRLQRMMLRLQKYHLEVTYKRGSQMYLADTLSRAYLEGSYSPQKFDEEVLSTGSSIGEDLESIDMVCNLAISEELLTMIKQATEVDNDLEKLKTVIRQGWPETKDHVPPSLAEYFNFIDELSIQNGLIFKGERLVIPYGVRSHMKARIHASHIGVQGCLRRARDSVYWPGMTKELTEYILRCPTCNAYPQGQQKEPLISHAIPERPWEKVGSDLFEYEGGDFLVTVDYFSNFFELDQLRSKTSNEVIGKLKSHFARYGVPDQLITDNGPPYNSEAFREFAREFEFEHITNSPGYPKSNGKSENAVRTAKRLVKKAKESGRDPYLSLLDWRNTPSEGVGYSPAQRLLCRRTRTLIPTAKNLLKPTIPKGKSKQAFYYNKGAKELSELKEGDLVRIKPLKLAEKRKPWLQAKVEGKVDIRSYQVRTEDGRVYRRNRQHLRHSREQPDESTTAFDFQPPVIETSATRDSVEQSSQDHVVSQPPSDQPQPEVEGDSAEQQTSMKTTPVMLDGQQRTRSGRVVRKSCRYQDYGT</sequence>
<dbReference type="CDD" id="cd09274">
    <property type="entry name" value="RNase_HI_RT_Ty3"/>
    <property type="match status" value="1"/>
</dbReference>
<dbReference type="InterPro" id="IPR041373">
    <property type="entry name" value="RT_RNaseH"/>
</dbReference>
<organism evidence="8 9">
    <name type="scientific">Paramuricea clavata</name>
    <name type="common">Red gorgonian</name>
    <name type="synonym">Violescent sea-whip</name>
    <dbReference type="NCBI Taxonomy" id="317549"/>
    <lineage>
        <taxon>Eukaryota</taxon>
        <taxon>Metazoa</taxon>
        <taxon>Cnidaria</taxon>
        <taxon>Anthozoa</taxon>
        <taxon>Octocorallia</taxon>
        <taxon>Malacalcyonacea</taxon>
        <taxon>Plexauridae</taxon>
        <taxon>Paramuricea</taxon>
    </lineage>
</organism>
<feature type="compositionally biased region" description="Basic residues" evidence="7">
    <location>
        <begin position="764"/>
        <end position="773"/>
    </location>
</feature>
<dbReference type="EMBL" id="CACRXK020007127">
    <property type="protein sequence ID" value="CAB4011377.1"/>
    <property type="molecule type" value="Genomic_DNA"/>
</dbReference>
<dbReference type="Pfam" id="PF17917">
    <property type="entry name" value="RT_RNaseH"/>
    <property type="match status" value="1"/>
</dbReference>
<dbReference type="FunFam" id="3.30.70.270:FF:000026">
    <property type="entry name" value="Transposon Ty3-G Gag-Pol polyprotein"/>
    <property type="match status" value="1"/>
</dbReference>
<dbReference type="Gene3D" id="1.10.340.70">
    <property type="match status" value="1"/>
</dbReference>
<evidence type="ECO:0000256" key="3">
    <source>
        <dbReference type="ARBA" id="ARBA00022722"/>
    </source>
</evidence>
<feature type="region of interest" description="Disordered" evidence="7">
    <location>
        <begin position="682"/>
        <end position="780"/>
    </location>
</feature>
<keyword evidence="3" id="KW-0540">Nuclease</keyword>
<dbReference type="OrthoDB" id="2286242at2759"/>
<dbReference type="InterPro" id="IPR012337">
    <property type="entry name" value="RNaseH-like_sf"/>
</dbReference>
<dbReference type="FunFam" id="3.10.20.370:FF:000001">
    <property type="entry name" value="Retrovirus-related Pol polyprotein from transposon 17.6-like protein"/>
    <property type="match status" value="1"/>
</dbReference>
<comment type="caution">
    <text evidence="8">The sequence shown here is derived from an EMBL/GenBank/DDBJ whole genome shotgun (WGS) entry which is preliminary data.</text>
</comment>
<protein>
    <submittedName>
        <fullName evidence="8">Retrovirus-related Pol poly from transposon</fullName>
    </submittedName>
</protein>
<dbReference type="InterPro" id="IPR050951">
    <property type="entry name" value="Retrovirus_Pol_polyprotein"/>
</dbReference>
<dbReference type="InterPro" id="IPR043128">
    <property type="entry name" value="Rev_trsase/Diguanyl_cyclase"/>
</dbReference>
<evidence type="ECO:0000256" key="2">
    <source>
        <dbReference type="ARBA" id="ARBA00022695"/>
    </source>
</evidence>
<keyword evidence="9" id="KW-1185">Reference proteome</keyword>
<accession>A0A6S7I315</accession>
<evidence type="ECO:0000256" key="4">
    <source>
        <dbReference type="ARBA" id="ARBA00022759"/>
    </source>
</evidence>
<dbReference type="SUPFAM" id="SSF56672">
    <property type="entry name" value="DNA/RNA polymerases"/>
    <property type="match status" value="1"/>
</dbReference>
<keyword evidence="6" id="KW-0695">RNA-directed DNA polymerase</keyword>
<keyword evidence="1" id="KW-0808">Transferase</keyword>
<keyword evidence="5" id="KW-0378">Hydrolase</keyword>
<dbReference type="GO" id="GO:0004519">
    <property type="term" value="F:endonuclease activity"/>
    <property type="evidence" value="ECO:0007669"/>
    <property type="project" value="UniProtKB-KW"/>
</dbReference>